<evidence type="ECO:0000313" key="8">
    <source>
        <dbReference type="EMBL" id="COW69211.1"/>
    </source>
</evidence>
<evidence type="ECO:0000313" key="12">
    <source>
        <dbReference type="Proteomes" id="UP000045842"/>
    </source>
</evidence>
<dbReference type="EMBL" id="CFOH01001122">
    <property type="protein sequence ID" value="CFE79451.1"/>
    <property type="molecule type" value="Genomic_DNA"/>
</dbReference>
<evidence type="ECO:0000313" key="15">
    <source>
        <dbReference type="Proteomes" id="UP000048289"/>
    </source>
</evidence>
<dbReference type="Proteomes" id="UP000045842">
    <property type="component" value="Unassembled WGS sequence"/>
</dbReference>
<dbReference type="Proteomes" id="UP000048289">
    <property type="component" value="Unassembled WGS sequence"/>
</dbReference>
<dbReference type="EMBL" id="CFOE01000620">
    <property type="protein sequence ID" value="CFE43883.1"/>
    <property type="molecule type" value="Genomic_DNA"/>
</dbReference>
<evidence type="ECO:0000313" key="10">
    <source>
        <dbReference type="EMBL" id="COX61462.1"/>
    </source>
</evidence>
<evidence type="ECO:0000256" key="1">
    <source>
        <dbReference type="SAM" id="MobiDB-lite"/>
    </source>
</evidence>
<evidence type="ECO:0000313" key="5">
    <source>
        <dbReference type="EMBL" id="CKR64877.1"/>
    </source>
</evidence>
<dbReference type="EMBL" id="CNGE01001181">
    <property type="protein sequence ID" value="CKT82120.1"/>
    <property type="molecule type" value="Genomic_DNA"/>
</dbReference>
<dbReference type="EMBL" id="CSAJ01001113">
    <property type="protein sequence ID" value="COX61462.1"/>
    <property type="molecule type" value="Genomic_DNA"/>
</dbReference>
<dbReference type="Proteomes" id="UP000046680">
    <property type="component" value="Unassembled WGS sequence"/>
</dbReference>
<evidence type="ECO:0000313" key="16">
    <source>
        <dbReference type="Proteomes" id="UP000048600"/>
    </source>
</evidence>
<evidence type="ECO:0000313" key="13">
    <source>
        <dbReference type="Proteomes" id="UP000046680"/>
    </source>
</evidence>
<protein>
    <submittedName>
        <fullName evidence="3">Uncharacterized protein</fullName>
    </submittedName>
</protein>
<dbReference type="Proteomes" id="UP000048600">
    <property type="component" value="Unassembled WGS sequence"/>
</dbReference>
<evidence type="ECO:0000313" key="2">
    <source>
        <dbReference type="EMBL" id="CFE43883.1"/>
    </source>
</evidence>
<reference evidence="11 12" key="1">
    <citation type="submission" date="2015-03" db="EMBL/GenBank/DDBJ databases">
        <authorList>
            <consortium name="Pathogen Informatics"/>
        </authorList>
    </citation>
    <scope>NUCLEOTIDE SEQUENCE [LARGE SCALE GENOMIC DNA]</scope>
    <source>
        <strain evidence="7 17">Bir 172</strain>
        <strain evidence="5 19">Bir 185</strain>
        <strain evidence="6 18">Bir 187</strain>
        <strain evidence="4 13">C09601061</strain>
        <strain evidence="8 12">G09801536</strain>
        <strain evidence="2 15">G09901357</strain>
        <strain evidence="3 14">H09601792</strain>
        <strain evidence="10 11">M09401471</strain>
        <strain evidence="9 16">P00601463</strain>
    </source>
</reference>
<evidence type="ECO:0000313" key="19">
    <source>
        <dbReference type="Proteomes" id="UP000050164"/>
    </source>
</evidence>
<evidence type="ECO:0000313" key="14">
    <source>
        <dbReference type="Proteomes" id="UP000046947"/>
    </source>
</evidence>
<dbReference type="Proteomes" id="UP000050164">
    <property type="component" value="Unassembled WGS sequence"/>
</dbReference>
<accession>A0A0T7LKE2</accession>
<dbReference type="EMBL" id="CGCX01000798">
    <property type="protein sequence ID" value="CFR83688.1"/>
    <property type="molecule type" value="Genomic_DNA"/>
</dbReference>
<feature type="region of interest" description="Disordered" evidence="1">
    <location>
        <begin position="110"/>
        <end position="131"/>
    </location>
</feature>
<evidence type="ECO:0000313" key="9">
    <source>
        <dbReference type="EMBL" id="COX42694.1"/>
    </source>
</evidence>
<name>A0A0T7LKE2_MYCTX</name>
<dbReference type="Proteomes" id="UP000046947">
    <property type="component" value="Unassembled WGS sequence"/>
</dbReference>
<evidence type="ECO:0000313" key="18">
    <source>
        <dbReference type="Proteomes" id="UP000049023"/>
    </source>
</evidence>
<evidence type="ECO:0000313" key="7">
    <source>
        <dbReference type="EMBL" id="CKT82120.1"/>
    </source>
</evidence>
<dbReference type="EMBL" id="CNFU01001611">
    <property type="protein sequence ID" value="CKT58979.1"/>
    <property type="molecule type" value="Genomic_DNA"/>
</dbReference>
<dbReference type="EMBL" id="CSAD01000966">
    <property type="protein sequence ID" value="COW69211.1"/>
    <property type="molecule type" value="Genomic_DNA"/>
</dbReference>
<dbReference type="Proteomes" id="UP000044938">
    <property type="component" value="Unassembled WGS sequence"/>
</dbReference>
<evidence type="ECO:0000313" key="6">
    <source>
        <dbReference type="EMBL" id="CKT58979.1"/>
    </source>
</evidence>
<dbReference type="Proteomes" id="UP000048948">
    <property type="component" value="Unassembled WGS sequence"/>
</dbReference>
<evidence type="ECO:0000313" key="17">
    <source>
        <dbReference type="Proteomes" id="UP000048948"/>
    </source>
</evidence>
<evidence type="ECO:0000313" key="11">
    <source>
        <dbReference type="Proteomes" id="UP000044938"/>
    </source>
</evidence>
<sequence>MVPDSCCNTSWVLRAMRAEKSVGSASASSRALVCSDWVCPWVAAIASMHVRATLLNTSWAVSDHPDVCECVRSERDLALLGANCATSSLHSNRPARSLATSIKKFIPMPQKNDSRGAKLSMSRPAFRPALM</sequence>
<gene>
    <name evidence="4" type="ORF">ERS007657_02187</name>
    <name evidence="8" type="ORF">ERS007679_04182</name>
    <name evidence="2" type="ORF">ERS007681_03511</name>
    <name evidence="3" type="ORF">ERS007688_04176</name>
    <name evidence="10" type="ORF">ERS007720_04727</name>
    <name evidence="9" type="ORF">ERS007741_04373</name>
    <name evidence="7" type="ORF">ERS027646_04177</name>
    <name evidence="5" type="ORF">ERS027659_01919</name>
    <name evidence="6" type="ORF">ERS027661_04547</name>
</gene>
<dbReference type="Proteomes" id="UP000049023">
    <property type="component" value="Unassembled WGS sequence"/>
</dbReference>
<dbReference type="AlphaFoldDB" id="A0A0T7LKE2"/>
<dbReference type="EMBL" id="CHKL01000895">
    <property type="protein sequence ID" value="COX42694.1"/>
    <property type="molecule type" value="Genomic_DNA"/>
</dbReference>
<proteinExistence type="predicted"/>
<dbReference type="EMBL" id="CNFT01000402">
    <property type="protein sequence ID" value="CKR64877.1"/>
    <property type="molecule type" value="Genomic_DNA"/>
</dbReference>
<organism evidence="3 14">
    <name type="scientific">Mycobacterium tuberculosis</name>
    <dbReference type="NCBI Taxonomy" id="1773"/>
    <lineage>
        <taxon>Bacteria</taxon>
        <taxon>Bacillati</taxon>
        <taxon>Actinomycetota</taxon>
        <taxon>Actinomycetes</taxon>
        <taxon>Mycobacteriales</taxon>
        <taxon>Mycobacteriaceae</taxon>
        <taxon>Mycobacterium</taxon>
        <taxon>Mycobacterium tuberculosis complex</taxon>
    </lineage>
</organism>
<evidence type="ECO:0000313" key="4">
    <source>
        <dbReference type="EMBL" id="CFR83688.1"/>
    </source>
</evidence>
<evidence type="ECO:0000313" key="3">
    <source>
        <dbReference type="EMBL" id="CFE79451.1"/>
    </source>
</evidence>